<dbReference type="InterPro" id="IPR015421">
    <property type="entry name" value="PyrdxlP-dep_Trfase_major"/>
</dbReference>
<dbReference type="GO" id="GO:0030170">
    <property type="term" value="F:pyridoxal phosphate binding"/>
    <property type="evidence" value="ECO:0007669"/>
    <property type="project" value="InterPro"/>
</dbReference>
<comment type="cofactor">
    <cofactor evidence="1">
        <name>pyridoxal 5'-phosphate</name>
        <dbReference type="ChEBI" id="CHEBI:597326"/>
    </cofactor>
</comment>
<dbReference type="PANTHER" id="PTHR42790">
    <property type="entry name" value="AMINOTRANSFERASE"/>
    <property type="match status" value="1"/>
</dbReference>
<dbReference type="InterPro" id="IPR015424">
    <property type="entry name" value="PyrdxlP-dep_Trfase"/>
</dbReference>
<dbReference type="InterPro" id="IPR004839">
    <property type="entry name" value="Aminotransferase_I/II_large"/>
</dbReference>
<proteinExistence type="predicted"/>
<dbReference type="GO" id="GO:0008483">
    <property type="term" value="F:transaminase activity"/>
    <property type="evidence" value="ECO:0007669"/>
    <property type="project" value="UniProtKB-KW"/>
</dbReference>
<feature type="domain" description="Aminotransferase class I/classII large" evidence="5">
    <location>
        <begin position="49"/>
        <end position="392"/>
    </location>
</feature>
<dbReference type="Gene3D" id="3.40.640.10">
    <property type="entry name" value="Type I PLP-dependent aspartate aminotransferase-like (Major domain)"/>
    <property type="match status" value="1"/>
</dbReference>
<reference evidence="6" key="1">
    <citation type="submission" date="2021-01" db="EMBL/GenBank/DDBJ databases">
        <title>YIM 132084 draft genome.</title>
        <authorList>
            <person name="An D."/>
        </authorList>
    </citation>
    <scope>NUCLEOTIDE SEQUENCE</scope>
    <source>
        <strain evidence="6">YIM 132084</strain>
    </source>
</reference>
<evidence type="ECO:0000256" key="2">
    <source>
        <dbReference type="ARBA" id="ARBA00022576"/>
    </source>
</evidence>
<keyword evidence="2 6" id="KW-0032">Aminotransferase</keyword>
<keyword evidence="7" id="KW-1185">Reference proteome</keyword>
<protein>
    <submittedName>
        <fullName evidence="6">PLP-dependent aminotransferase family protein</fullName>
    </submittedName>
</protein>
<dbReference type="AlphaFoldDB" id="A0A939BXK2"/>
<dbReference type="RefSeq" id="WP_205258630.1">
    <property type="nucleotide sequence ID" value="NZ_JAERWK010000001.1"/>
</dbReference>
<dbReference type="InterPro" id="IPR050859">
    <property type="entry name" value="Class-I_PLP-dep_aminotransf"/>
</dbReference>
<dbReference type="Pfam" id="PF00155">
    <property type="entry name" value="Aminotran_1_2"/>
    <property type="match status" value="1"/>
</dbReference>
<keyword evidence="4" id="KW-0663">Pyridoxal phosphate</keyword>
<evidence type="ECO:0000313" key="7">
    <source>
        <dbReference type="Proteomes" id="UP000663792"/>
    </source>
</evidence>
<accession>A0A939BXK2</accession>
<dbReference type="SUPFAM" id="SSF53383">
    <property type="entry name" value="PLP-dependent transferases"/>
    <property type="match status" value="1"/>
</dbReference>
<evidence type="ECO:0000313" key="6">
    <source>
        <dbReference type="EMBL" id="MBM9465671.1"/>
    </source>
</evidence>
<gene>
    <name evidence="6" type="ORF">JL106_00060</name>
</gene>
<evidence type="ECO:0000256" key="4">
    <source>
        <dbReference type="ARBA" id="ARBA00022898"/>
    </source>
</evidence>
<keyword evidence="3" id="KW-0808">Transferase</keyword>
<name>A0A939BXK2_9ACTN</name>
<dbReference type="Gene3D" id="3.90.1150.10">
    <property type="entry name" value="Aspartate Aminotransferase, domain 1"/>
    <property type="match status" value="1"/>
</dbReference>
<dbReference type="EMBL" id="JAERWK010000001">
    <property type="protein sequence ID" value="MBM9465671.1"/>
    <property type="molecule type" value="Genomic_DNA"/>
</dbReference>
<dbReference type="PANTHER" id="PTHR42790:SF19">
    <property type="entry name" value="KYNURENINE_ALPHA-AMINOADIPATE AMINOTRANSFERASE, MITOCHONDRIAL"/>
    <property type="match status" value="1"/>
</dbReference>
<dbReference type="CDD" id="cd00609">
    <property type="entry name" value="AAT_like"/>
    <property type="match status" value="1"/>
</dbReference>
<comment type="caution">
    <text evidence="6">The sequence shown here is derived from an EMBL/GenBank/DDBJ whole genome shotgun (WGS) entry which is preliminary data.</text>
</comment>
<dbReference type="InterPro" id="IPR015422">
    <property type="entry name" value="PyrdxlP-dep_Trfase_small"/>
</dbReference>
<organism evidence="6 7">
    <name type="scientific">Nakamurella leprariae</name>
    <dbReference type="NCBI Taxonomy" id="2803911"/>
    <lineage>
        <taxon>Bacteria</taxon>
        <taxon>Bacillati</taxon>
        <taxon>Actinomycetota</taxon>
        <taxon>Actinomycetes</taxon>
        <taxon>Nakamurellales</taxon>
        <taxon>Nakamurellaceae</taxon>
        <taxon>Nakamurella</taxon>
    </lineage>
</organism>
<evidence type="ECO:0000259" key="5">
    <source>
        <dbReference type="Pfam" id="PF00155"/>
    </source>
</evidence>
<evidence type="ECO:0000256" key="3">
    <source>
        <dbReference type="ARBA" id="ARBA00022679"/>
    </source>
</evidence>
<dbReference type="GO" id="GO:1901605">
    <property type="term" value="P:alpha-amino acid metabolic process"/>
    <property type="evidence" value="ECO:0007669"/>
    <property type="project" value="TreeGrafter"/>
</dbReference>
<sequence length="398" mass="43140">MTLTQPHGLSVLARGLTDPRGFGDASLLADAPPDTLRLLAGTAAAEALPIEDIARASAAVWTDRQTGVAALRYTQTPGFPGLREWLARREGVDARRIVITNGGMHGLSLAVLTVVERGATVAVDDPVFPLFVRALEVSTDRLLPVPVVADGLDVDHLAARLRAGEQVAAVYTVPDFHNPTQVTLSAEKRVALVALAERFGFYLIVDNPYRELRFAGQDQGVAAFNQSDRAIHVNTFTKTLGAGWRLGWLVLPEHLVAPVVKLRNRGDSHTPTVTQTLIENLVTDHPGWYDDVVARANLLYAERSHTLIEALHTQLPGTFSTTAPEGGLFLWPRLTDPTVDAAALHQRAAAHGLAYQQGGFFAVGPQRESERHLRIAYSNHTPAQLQEAVRRLALAVHG</sequence>
<evidence type="ECO:0000256" key="1">
    <source>
        <dbReference type="ARBA" id="ARBA00001933"/>
    </source>
</evidence>
<dbReference type="Proteomes" id="UP000663792">
    <property type="component" value="Unassembled WGS sequence"/>
</dbReference>